<dbReference type="AlphaFoldDB" id="A0A1F5B431"/>
<dbReference type="Proteomes" id="UP000176431">
    <property type="component" value="Unassembled WGS sequence"/>
</dbReference>
<evidence type="ECO:0000313" key="1">
    <source>
        <dbReference type="EMBL" id="OGD25314.1"/>
    </source>
</evidence>
<protein>
    <recommendedName>
        <fullName evidence="3">Methyltransferase type 11 domain-containing protein</fullName>
    </recommendedName>
</protein>
<dbReference type="InterPro" id="IPR029063">
    <property type="entry name" value="SAM-dependent_MTases_sf"/>
</dbReference>
<reference evidence="1 2" key="1">
    <citation type="journal article" date="2016" name="Nat. Commun.">
        <title>Thousands of microbial genomes shed light on interconnected biogeochemical processes in an aquifer system.</title>
        <authorList>
            <person name="Anantharaman K."/>
            <person name="Brown C.T."/>
            <person name="Hug L.A."/>
            <person name="Sharon I."/>
            <person name="Castelle C.J."/>
            <person name="Probst A.J."/>
            <person name="Thomas B.C."/>
            <person name="Singh A."/>
            <person name="Wilkins M.J."/>
            <person name="Karaoz U."/>
            <person name="Brodie E.L."/>
            <person name="Williams K.H."/>
            <person name="Hubbard S.S."/>
            <person name="Banfield J.F."/>
        </authorList>
    </citation>
    <scope>NUCLEOTIDE SEQUENCE [LARGE SCALE GENOMIC DNA]</scope>
</reference>
<dbReference type="Pfam" id="PF13489">
    <property type="entry name" value="Methyltransf_23"/>
    <property type="match status" value="1"/>
</dbReference>
<organism evidence="1 2">
    <name type="scientific">Candidatus Azambacteria bacterium RIFCSPHIGHO2_01_FULL_40_24</name>
    <dbReference type="NCBI Taxonomy" id="1797301"/>
    <lineage>
        <taxon>Bacteria</taxon>
        <taxon>Candidatus Azamiibacteriota</taxon>
    </lineage>
</organism>
<dbReference type="EMBL" id="MEYK01000015">
    <property type="protein sequence ID" value="OGD25314.1"/>
    <property type="molecule type" value="Genomic_DNA"/>
</dbReference>
<name>A0A1F5B431_9BACT</name>
<dbReference type="Gene3D" id="3.40.50.150">
    <property type="entry name" value="Vaccinia Virus protein VP39"/>
    <property type="match status" value="1"/>
</dbReference>
<comment type="caution">
    <text evidence="1">The sequence shown here is derived from an EMBL/GenBank/DDBJ whole genome shotgun (WGS) entry which is preliminary data.</text>
</comment>
<sequence>MNSVDIYKKIFSREVGLRERIFSRSSLSPEETQKIWEKYFRFMPIKLALPLKKYNLNTKKVLDIGSAWSEFLIHFGSGSKGIEVMPESVKFSRSIGLNVDEYNFEDEWREEGESFDVIWCSNVLEHVVAPHLLLRRFHDALKSNGLIFIRVPTIPSNRIYLKLNRLLLGFLGYEAVQHISAFTRRTIEFTIERAGFKIVESNIFFPQNQILNKILNPFLKDAISFITIVAEKTPFKYHEKRPDIHNPNWLKIQN</sequence>
<gene>
    <name evidence="1" type="ORF">A2819_00325</name>
</gene>
<dbReference type="CDD" id="cd02440">
    <property type="entry name" value="AdoMet_MTases"/>
    <property type="match status" value="1"/>
</dbReference>
<accession>A0A1F5B431</accession>
<evidence type="ECO:0000313" key="2">
    <source>
        <dbReference type="Proteomes" id="UP000176431"/>
    </source>
</evidence>
<proteinExistence type="predicted"/>
<dbReference type="SUPFAM" id="SSF53335">
    <property type="entry name" value="S-adenosyl-L-methionine-dependent methyltransferases"/>
    <property type="match status" value="1"/>
</dbReference>
<evidence type="ECO:0008006" key="3">
    <source>
        <dbReference type="Google" id="ProtNLM"/>
    </source>
</evidence>